<dbReference type="Pfam" id="PF12953">
    <property type="entry name" value="DUF3842"/>
    <property type="match status" value="1"/>
</dbReference>
<dbReference type="EMBL" id="JAFBEV010000006">
    <property type="protein sequence ID" value="MBM7657480.1"/>
    <property type="molecule type" value="Genomic_DNA"/>
</dbReference>
<evidence type="ECO:0008006" key="3">
    <source>
        <dbReference type="Google" id="ProtNLM"/>
    </source>
</evidence>
<evidence type="ECO:0000313" key="2">
    <source>
        <dbReference type="Proteomes" id="UP000823201"/>
    </source>
</evidence>
<dbReference type="InterPro" id="IPR024208">
    <property type="entry name" value="DUF3842"/>
</dbReference>
<dbReference type="RefSeq" id="WP_205005824.1">
    <property type="nucleotide sequence ID" value="NZ_CBCRXA010000014.1"/>
</dbReference>
<comment type="caution">
    <text evidence="1">The sequence shown here is derived from an EMBL/GenBank/DDBJ whole genome shotgun (WGS) entry which is preliminary data.</text>
</comment>
<gene>
    <name evidence="1" type="ORF">JOC27_000929</name>
</gene>
<evidence type="ECO:0000313" key="1">
    <source>
        <dbReference type="EMBL" id="MBM7657480.1"/>
    </source>
</evidence>
<accession>A0ABS2Q7R5</accession>
<reference evidence="1 2" key="1">
    <citation type="submission" date="2021-01" db="EMBL/GenBank/DDBJ databases">
        <title>Genomic Encyclopedia of Type Strains, Phase IV (KMG-IV): sequencing the most valuable type-strain genomes for metagenomic binning, comparative biology and taxonomic classification.</title>
        <authorList>
            <person name="Goeker M."/>
        </authorList>
    </citation>
    <scope>NUCLEOTIDE SEQUENCE [LARGE SCALE GENOMIC DNA]</scope>
    <source>
        <strain evidence="1 2">DSM 100968</strain>
    </source>
</reference>
<name>A0ABS2Q7R5_9BACL</name>
<protein>
    <recommendedName>
        <fullName evidence="3">DUF3842 family protein</fullName>
    </recommendedName>
</protein>
<organism evidence="1 2">
    <name type="scientific">Sporolactobacillus spathodeae</name>
    <dbReference type="NCBI Taxonomy" id="1465502"/>
    <lineage>
        <taxon>Bacteria</taxon>
        <taxon>Bacillati</taxon>
        <taxon>Bacillota</taxon>
        <taxon>Bacilli</taxon>
        <taxon>Bacillales</taxon>
        <taxon>Sporolactobacillaceae</taxon>
        <taxon>Sporolactobacillus</taxon>
    </lineage>
</organism>
<keyword evidence="2" id="KW-1185">Reference proteome</keyword>
<proteinExistence type="predicted"/>
<dbReference type="Proteomes" id="UP000823201">
    <property type="component" value="Unassembled WGS sequence"/>
</dbReference>
<sequence length="142" mass="15547">MKIAVFDGQGAGLGQSVIKAMRQSLPNPCTIVALGANTYATSKMVRAGASMGISGEKGFISFCRREPIDCLIAPISIIESGSLHGEITRPMVHAFTDLHCKKFLIPLHHERVFLPGLAHLPIKLCIEEIIRQIHDDWAETDE</sequence>